<reference evidence="1 2" key="1">
    <citation type="submission" date="2024-01" db="EMBL/GenBank/DDBJ databases">
        <title>The genomes of 5 underutilized Papilionoideae crops provide insights into root nodulation and disease resistanc.</title>
        <authorList>
            <person name="Jiang F."/>
        </authorList>
    </citation>
    <scope>NUCLEOTIDE SEQUENCE [LARGE SCALE GENOMIC DNA]</scope>
    <source>
        <strain evidence="1">LVBAO_FW01</strain>
        <tissue evidence="1">Leaves</tissue>
    </source>
</reference>
<comment type="caution">
    <text evidence="1">The sequence shown here is derived from an EMBL/GenBank/DDBJ whole genome shotgun (WGS) entry which is preliminary data.</text>
</comment>
<evidence type="ECO:0000313" key="2">
    <source>
        <dbReference type="Proteomes" id="UP001367508"/>
    </source>
</evidence>
<evidence type="ECO:0000313" key="1">
    <source>
        <dbReference type="EMBL" id="KAK7361370.1"/>
    </source>
</evidence>
<dbReference type="AlphaFoldDB" id="A0AAN9R3V9"/>
<dbReference type="Proteomes" id="UP001367508">
    <property type="component" value="Unassembled WGS sequence"/>
</dbReference>
<keyword evidence="2" id="KW-1185">Reference proteome</keyword>
<organism evidence="1 2">
    <name type="scientific">Canavalia gladiata</name>
    <name type="common">Sword bean</name>
    <name type="synonym">Dolichos gladiatus</name>
    <dbReference type="NCBI Taxonomy" id="3824"/>
    <lineage>
        <taxon>Eukaryota</taxon>
        <taxon>Viridiplantae</taxon>
        <taxon>Streptophyta</taxon>
        <taxon>Embryophyta</taxon>
        <taxon>Tracheophyta</taxon>
        <taxon>Spermatophyta</taxon>
        <taxon>Magnoliopsida</taxon>
        <taxon>eudicotyledons</taxon>
        <taxon>Gunneridae</taxon>
        <taxon>Pentapetalae</taxon>
        <taxon>rosids</taxon>
        <taxon>fabids</taxon>
        <taxon>Fabales</taxon>
        <taxon>Fabaceae</taxon>
        <taxon>Papilionoideae</taxon>
        <taxon>50 kb inversion clade</taxon>
        <taxon>NPAAA clade</taxon>
        <taxon>indigoferoid/millettioid clade</taxon>
        <taxon>Phaseoleae</taxon>
        <taxon>Canavalia</taxon>
    </lineage>
</organism>
<sequence>MSFLDNLIVGVKGIKNQDKLDRLYLLASSSILEFSSSRSIRGCLLTYNIVWPNRECEWPVFCINLAALPDEVKQIIKETFPLITDCIAEDPIDSTWVMSSPTYLMVFHMGPDL</sequence>
<proteinExistence type="predicted"/>
<accession>A0AAN9R3V9</accession>
<name>A0AAN9R3V9_CANGL</name>
<protein>
    <submittedName>
        <fullName evidence="1">Uncharacterized protein</fullName>
    </submittedName>
</protein>
<dbReference type="EMBL" id="JAYMYQ010000001">
    <property type="protein sequence ID" value="KAK7361370.1"/>
    <property type="molecule type" value="Genomic_DNA"/>
</dbReference>
<gene>
    <name evidence="1" type="ORF">VNO77_03424</name>
</gene>